<evidence type="ECO:0000256" key="7">
    <source>
        <dbReference type="PROSITE-ProRule" id="PRU01091"/>
    </source>
</evidence>
<keyword evidence="5" id="KW-0804">Transcription</keyword>
<organism evidence="10 11">
    <name type="scientific">Nannocystis pusilla</name>
    <dbReference type="NCBI Taxonomy" id="889268"/>
    <lineage>
        <taxon>Bacteria</taxon>
        <taxon>Pseudomonadati</taxon>
        <taxon>Myxococcota</taxon>
        <taxon>Polyangia</taxon>
        <taxon>Nannocystales</taxon>
        <taxon>Nannocystaceae</taxon>
        <taxon>Nannocystis</taxon>
    </lineage>
</organism>
<protein>
    <submittedName>
        <fullName evidence="10">Response regulator transcription factor</fullName>
    </submittedName>
</protein>
<evidence type="ECO:0000256" key="4">
    <source>
        <dbReference type="ARBA" id="ARBA00023125"/>
    </source>
</evidence>
<dbReference type="PROSITE" id="PS50110">
    <property type="entry name" value="RESPONSE_REGULATORY"/>
    <property type="match status" value="1"/>
</dbReference>
<dbReference type="CDD" id="cd00383">
    <property type="entry name" value="trans_reg_C"/>
    <property type="match status" value="1"/>
</dbReference>
<accession>A0ABS7TV15</accession>
<dbReference type="SMART" id="SM00862">
    <property type="entry name" value="Trans_reg_C"/>
    <property type="match status" value="1"/>
</dbReference>
<dbReference type="InterPro" id="IPR001789">
    <property type="entry name" value="Sig_transdc_resp-reg_receiver"/>
</dbReference>
<dbReference type="InterPro" id="IPR039420">
    <property type="entry name" value="WalR-like"/>
</dbReference>
<dbReference type="SMART" id="SM00448">
    <property type="entry name" value="REC"/>
    <property type="match status" value="1"/>
</dbReference>
<keyword evidence="4 7" id="KW-0238">DNA-binding</keyword>
<dbReference type="Proteomes" id="UP001139031">
    <property type="component" value="Unassembled WGS sequence"/>
</dbReference>
<dbReference type="Pfam" id="PF00072">
    <property type="entry name" value="Response_reg"/>
    <property type="match status" value="1"/>
</dbReference>
<dbReference type="Gene3D" id="1.10.10.10">
    <property type="entry name" value="Winged helix-like DNA-binding domain superfamily/Winged helix DNA-binding domain"/>
    <property type="match status" value="1"/>
</dbReference>
<evidence type="ECO:0000313" key="10">
    <source>
        <dbReference type="EMBL" id="MBZ5712092.1"/>
    </source>
</evidence>
<evidence type="ECO:0000256" key="1">
    <source>
        <dbReference type="ARBA" id="ARBA00022553"/>
    </source>
</evidence>
<evidence type="ECO:0000259" key="8">
    <source>
        <dbReference type="PROSITE" id="PS50110"/>
    </source>
</evidence>
<dbReference type="InterPro" id="IPR011006">
    <property type="entry name" value="CheY-like_superfamily"/>
</dbReference>
<evidence type="ECO:0000256" key="5">
    <source>
        <dbReference type="ARBA" id="ARBA00023163"/>
    </source>
</evidence>
<proteinExistence type="predicted"/>
<evidence type="ECO:0000313" key="11">
    <source>
        <dbReference type="Proteomes" id="UP001139031"/>
    </source>
</evidence>
<dbReference type="PROSITE" id="PS51755">
    <property type="entry name" value="OMPR_PHOB"/>
    <property type="match status" value="1"/>
</dbReference>
<keyword evidence="1 6" id="KW-0597">Phosphoprotein</keyword>
<evidence type="ECO:0000256" key="3">
    <source>
        <dbReference type="ARBA" id="ARBA00023015"/>
    </source>
</evidence>
<dbReference type="Gene3D" id="3.40.50.2300">
    <property type="match status" value="1"/>
</dbReference>
<dbReference type="InterPro" id="IPR036388">
    <property type="entry name" value="WH-like_DNA-bd_sf"/>
</dbReference>
<feature type="domain" description="Response regulatory" evidence="8">
    <location>
        <begin position="2"/>
        <end position="116"/>
    </location>
</feature>
<dbReference type="InterPro" id="IPR001867">
    <property type="entry name" value="OmpR/PhoB-type_DNA-bd"/>
</dbReference>
<keyword evidence="3" id="KW-0805">Transcription regulation</keyword>
<keyword evidence="11" id="KW-1185">Reference proteome</keyword>
<feature type="modified residue" description="4-aspartylphosphate" evidence="6">
    <location>
        <position position="51"/>
    </location>
</feature>
<evidence type="ECO:0000256" key="6">
    <source>
        <dbReference type="PROSITE-ProRule" id="PRU00169"/>
    </source>
</evidence>
<evidence type="ECO:0000256" key="2">
    <source>
        <dbReference type="ARBA" id="ARBA00023012"/>
    </source>
</evidence>
<feature type="DNA-binding region" description="OmpR/PhoB-type" evidence="7">
    <location>
        <begin position="123"/>
        <end position="222"/>
    </location>
</feature>
<dbReference type="RefSeq" id="WP_224193853.1">
    <property type="nucleotide sequence ID" value="NZ_JAIRAU010000028.1"/>
</dbReference>
<name>A0ABS7TV15_9BACT</name>
<dbReference type="InterPro" id="IPR016032">
    <property type="entry name" value="Sig_transdc_resp-reg_C-effctor"/>
</dbReference>
<feature type="domain" description="OmpR/PhoB-type" evidence="9">
    <location>
        <begin position="123"/>
        <end position="222"/>
    </location>
</feature>
<dbReference type="SUPFAM" id="SSF52172">
    <property type="entry name" value="CheY-like"/>
    <property type="match status" value="1"/>
</dbReference>
<sequence>MRLLVVEDDERLLQLLQRGLGEEGHLVDACTTSSDALGQAQTIAYDVVLLDWMLPDGDGLSLLRAWRSRGVDTPVLMLTARGTVGERVLGLRTGADDYLVKPFDFSELLARIEVLARRRGGEVIQLRAGDVSLDTRQRALVRGDREVALTAREFALCALLFRRVGEVLTRSELLAAVWGPNFDGEPNVLDVYVGYLRQKLAQLGDDVPTIRAQRGVGFRLLPGGAGR</sequence>
<reference evidence="10" key="1">
    <citation type="submission" date="2021-08" db="EMBL/GenBank/DDBJ databases">
        <authorList>
            <person name="Stevens D.C."/>
        </authorList>
    </citation>
    <scope>NUCLEOTIDE SEQUENCE</scope>
    <source>
        <strain evidence="10">DSM 53165</strain>
    </source>
</reference>
<keyword evidence="2" id="KW-0902">Two-component regulatory system</keyword>
<dbReference type="EMBL" id="JAIRAU010000028">
    <property type="protein sequence ID" value="MBZ5712092.1"/>
    <property type="molecule type" value="Genomic_DNA"/>
</dbReference>
<dbReference type="SUPFAM" id="SSF46894">
    <property type="entry name" value="C-terminal effector domain of the bipartite response regulators"/>
    <property type="match status" value="1"/>
</dbReference>
<dbReference type="PANTHER" id="PTHR48111">
    <property type="entry name" value="REGULATOR OF RPOS"/>
    <property type="match status" value="1"/>
</dbReference>
<gene>
    <name evidence="10" type="ORF">K7C98_22845</name>
</gene>
<dbReference type="PANTHER" id="PTHR48111:SF22">
    <property type="entry name" value="REGULATOR OF RPOS"/>
    <property type="match status" value="1"/>
</dbReference>
<dbReference type="Gene3D" id="6.10.250.690">
    <property type="match status" value="1"/>
</dbReference>
<comment type="caution">
    <text evidence="10">The sequence shown here is derived from an EMBL/GenBank/DDBJ whole genome shotgun (WGS) entry which is preliminary data.</text>
</comment>
<dbReference type="Pfam" id="PF00486">
    <property type="entry name" value="Trans_reg_C"/>
    <property type="match status" value="1"/>
</dbReference>
<evidence type="ECO:0000259" key="9">
    <source>
        <dbReference type="PROSITE" id="PS51755"/>
    </source>
</evidence>